<keyword evidence="1" id="KW-0732">Signal</keyword>
<dbReference type="SMART" id="SM00564">
    <property type="entry name" value="PQQ"/>
    <property type="match status" value="6"/>
</dbReference>
<dbReference type="InterPro" id="IPR015943">
    <property type="entry name" value="WD40/YVTN_repeat-like_dom_sf"/>
</dbReference>
<feature type="chain" id="PRO_5045159784" evidence="1">
    <location>
        <begin position="25"/>
        <end position="462"/>
    </location>
</feature>
<proteinExistence type="predicted"/>
<sequence>MGGKRVKQTKAMRNLIMVSTLALAVAGCSRPELILDGMREDPRSPGYDTTDAGAVAAASARAAEADAAFVNQSRPVSLGAAQAIASWPQRGANAMNRPPHAQLAANPAPVWSSKAGAGNERKFRITAEPVADAGRVFTMDSHANVTAHAVGGGVLWSAGINAPGERDGSAMGGGLALGAGKLFATTTQGELVALDPASGQVLWRQKLDAAVNGAPTVAGGQVFVTSAASVAYAINADTGRIAWRLAGVAAHVGVSGVAAPAVSGNTVVFPIANQSLVAVDVTAGDVKWIVRVAGNRAGSARAVLSAFTGEPVVADGVVYAATASGQAVAVGLNDGQLRWEAGEGAQGTMAVAGDAVFFVTDEAKLVRLSARDGSKVWEVALPRYEKADKPRKLKSIWPAYGPVLAGGRLWIASGDGILRAFNPADGAALGASELPTGAASRPIVASGMMMFMGESGDLIGLR</sequence>
<dbReference type="InterPro" id="IPR011047">
    <property type="entry name" value="Quinoprotein_ADH-like_sf"/>
</dbReference>
<organism evidence="3 4">
    <name type="scientific">Sinisalibacter lacisalsi</name>
    <dbReference type="NCBI Taxonomy" id="1526570"/>
    <lineage>
        <taxon>Bacteria</taxon>
        <taxon>Pseudomonadati</taxon>
        <taxon>Pseudomonadota</taxon>
        <taxon>Alphaproteobacteria</taxon>
        <taxon>Rhodobacterales</taxon>
        <taxon>Roseobacteraceae</taxon>
        <taxon>Sinisalibacter</taxon>
    </lineage>
</organism>
<protein>
    <submittedName>
        <fullName evidence="3">Pyrrolo-quinoline quinone</fullName>
    </submittedName>
</protein>
<dbReference type="PANTHER" id="PTHR34512">
    <property type="entry name" value="CELL SURFACE PROTEIN"/>
    <property type="match status" value="1"/>
</dbReference>
<dbReference type="InterPro" id="IPR018391">
    <property type="entry name" value="PQQ_b-propeller_rpt"/>
</dbReference>
<dbReference type="Pfam" id="PF13360">
    <property type="entry name" value="PQQ_2"/>
    <property type="match status" value="1"/>
</dbReference>
<dbReference type="Gene3D" id="2.130.10.10">
    <property type="entry name" value="YVTN repeat-like/Quinoprotein amine dehydrogenase"/>
    <property type="match status" value="1"/>
</dbReference>
<evidence type="ECO:0000259" key="2">
    <source>
        <dbReference type="Pfam" id="PF13360"/>
    </source>
</evidence>
<accession>A0ABQ1QJB3</accession>
<feature type="domain" description="Pyrrolo-quinoline quinone repeat" evidence="2">
    <location>
        <begin position="143"/>
        <end position="378"/>
    </location>
</feature>
<gene>
    <name evidence="3" type="ORF">GCM10011358_11900</name>
</gene>
<dbReference type="EMBL" id="BMGI01000002">
    <property type="protein sequence ID" value="GGD29493.1"/>
    <property type="molecule type" value="Genomic_DNA"/>
</dbReference>
<evidence type="ECO:0000313" key="4">
    <source>
        <dbReference type="Proteomes" id="UP000617355"/>
    </source>
</evidence>
<dbReference type="InterPro" id="IPR002372">
    <property type="entry name" value="PQQ_rpt_dom"/>
</dbReference>
<keyword evidence="4" id="KW-1185">Reference proteome</keyword>
<dbReference type="Proteomes" id="UP000617355">
    <property type="component" value="Unassembled WGS sequence"/>
</dbReference>
<evidence type="ECO:0000256" key="1">
    <source>
        <dbReference type="SAM" id="SignalP"/>
    </source>
</evidence>
<evidence type="ECO:0000313" key="3">
    <source>
        <dbReference type="EMBL" id="GGD29493.1"/>
    </source>
</evidence>
<dbReference type="SUPFAM" id="SSF50998">
    <property type="entry name" value="Quinoprotein alcohol dehydrogenase-like"/>
    <property type="match status" value="1"/>
</dbReference>
<dbReference type="PANTHER" id="PTHR34512:SF30">
    <property type="entry name" value="OUTER MEMBRANE PROTEIN ASSEMBLY FACTOR BAMB"/>
    <property type="match status" value="1"/>
</dbReference>
<name>A0ABQ1QJB3_9RHOB</name>
<reference evidence="4" key="1">
    <citation type="journal article" date="2019" name="Int. J. Syst. Evol. Microbiol.">
        <title>The Global Catalogue of Microorganisms (GCM) 10K type strain sequencing project: providing services to taxonomists for standard genome sequencing and annotation.</title>
        <authorList>
            <consortium name="The Broad Institute Genomics Platform"/>
            <consortium name="The Broad Institute Genome Sequencing Center for Infectious Disease"/>
            <person name="Wu L."/>
            <person name="Ma J."/>
        </authorList>
    </citation>
    <scope>NUCLEOTIDE SEQUENCE [LARGE SCALE GENOMIC DNA]</scope>
    <source>
        <strain evidence="4">CGMCC 1.12922</strain>
    </source>
</reference>
<feature type="signal peptide" evidence="1">
    <location>
        <begin position="1"/>
        <end position="24"/>
    </location>
</feature>
<comment type="caution">
    <text evidence="3">The sequence shown here is derived from an EMBL/GenBank/DDBJ whole genome shotgun (WGS) entry which is preliminary data.</text>
</comment>
<dbReference type="PROSITE" id="PS51257">
    <property type="entry name" value="PROKAR_LIPOPROTEIN"/>
    <property type="match status" value="1"/>
</dbReference>